<dbReference type="PANTHER" id="PTHR11439:SF440">
    <property type="entry name" value="INTEGRASE CATALYTIC DOMAIN-CONTAINING PROTEIN"/>
    <property type="match status" value="1"/>
</dbReference>
<protein>
    <recommendedName>
        <fullName evidence="4">UBN2_3 domain-containing protein</fullName>
    </recommendedName>
</protein>
<reference evidence="3" key="1">
    <citation type="submission" date="2016-04" db="EMBL/GenBank/DDBJ databases">
        <title>Cephalotus genome sequencing.</title>
        <authorList>
            <person name="Fukushima K."/>
            <person name="Hasebe M."/>
            <person name="Fang X."/>
        </authorList>
    </citation>
    <scope>NUCLEOTIDE SEQUENCE [LARGE SCALE GENOMIC DNA]</scope>
    <source>
        <strain evidence="3">cv. St1</strain>
    </source>
</reference>
<keyword evidence="3" id="KW-1185">Reference proteome</keyword>
<dbReference type="OrthoDB" id="1645289at2759"/>
<evidence type="ECO:0000256" key="1">
    <source>
        <dbReference type="SAM" id="Phobius"/>
    </source>
</evidence>
<evidence type="ECO:0000313" key="3">
    <source>
        <dbReference type="Proteomes" id="UP000187406"/>
    </source>
</evidence>
<feature type="transmembrane region" description="Helical" evidence="1">
    <location>
        <begin position="158"/>
        <end position="181"/>
    </location>
</feature>
<evidence type="ECO:0000313" key="2">
    <source>
        <dbReference type="EMBL" id="GAV76368.1"/>
    </source>
</evidence>
<dbReference type="EMBL" id="BDDD01001481">
    <property type="protein sequence ID" value="GAV76368.1"/>
    <property type="molecule type" value="Genomic_DNA"/>
</dbReference>
<comment type="caution">
    <text evidence="2">The sequence shown here is derived from an EMBL/GenBank/DDBJ whole genome shotgun (WGS) entry which is preliminary data.</text>
</comment>
<proteinExistence type="predicted"/>
<dbReference type="AlphaFoldDB" id="A0A1Q3C8G6"/>
<dbReference type="Proteomes" id="UP000187406">
    <property type="component" value="Unassembled WGS sequence"/>
</dbReference>
<accession>A0A1Q3C8G6</accession>
<evidence type="ECO:0008006" key="4">
    <source>
        <dbReference type="Google" id="ProtNLM"/>
    </source>
</evidence>
<gene>
    <name evidence="2" type="ORF">CFOL_v3_19843</name>
</gene>
<dbReference type="PANTHER" id="PTHR11439">
    <property type="entry name" value="GAG-POL-RELATED RETROTRANSPOSON"/>
    <property type="match status" value="1"/>
</dbReference>
<sequence length="185" mass="21356">MSCPTEGHMEAIFMILRYLKGSLGRGLYLKKTTERQVDIYMNSDWAGSQTDRRSTTGYCTFICGNTVTWHSKKQVVVARSSADAVYRAMSHDIFEIMWLERMLIELGIPTSNPMILLCDNKATIEIAKKTLLITTEPRMLRLIDLSSRKKWTRGRFNWFMFLLVARQLIFSLLVLVLLLVLSHIC</sequence>
<keyword evidence="1" id="KW-0812">Transmembrane</keyword>
<dbReference type="CDD" id="cd09272">
    <property type="entry name" value="RNase_HI_RT_Ty1"/>
    <property type="match status" value="1"/>
</dbReference>
<keyword evidence="1" id="KW-0472">Membrane</keyword>
<dbReference type="STRING" id="3775.A0A1Q3C8G6"/>
<name>A0A1Q3C8G6_CEPFO</name>
<organism evidence="2 3">
    <name type="scientific">Cephalotus follicularis</name>
    <name type="common">Albany pitcher plant</name>
    <dbReference type="NCBI Taxonomy" id="3775"/>
    <lineage>
        <taxon>Eukaryota</taxon>
        <taxon>Viridiplantae</taxon>
        <taxon>Streptophyta</taxon>
        <taxon>Embryophyta</taxon>
        <taxon>Tracheophyta</taxon>
        <taxon>Spermatophyta</taxon>
        <taxon>Magnoliopsida</taxon>
        <taxon>eudicotyledons</taxon>
        <taxon>Gunneridae</taxon>
        <taxon>Pentapetalae</taxon>
        <taxon>rosids</taxon>
        <taxon>fabids</taxon>
        <taxon>Oxalidales</taxon>
        <taxon>Cephalotaceae</taxon>
        <taxon>Cephalotus</taxon>
    </lineage>
</organism>
<keyword evidence="1" id="KW-1133">Transmembrane helix</keyword>
<dbReference type="InParanoid" id="A0A1Q3C8G6"/>